<comment type="caution">
    <text evidence="1">The sequence shown here is derived from an EMBL/GenBank/DDBJ whole genome shotgun (WGS) entry which is preliminary data.</text>
</comment>
<dbReference type="AlphaFoldDB" id="A0AAD7CTT6"/>
<evidence type="ECO:0000313" key="1">
    <source>
        <dbReference type="EMBL" id="KAJ7663495.1"/>
    </source>
</evidence>
<reference evidence="1" key="1">
    <citation type="submission" date="2023-03" db="EMBL/GenBank/DDBJ databases">
        <title>Massive genome expansion in bonnet fungi (Mycena s.s.) driven by repeated elements and novel gene families across ecological guilds.</title>
        <authorList>
            <consortium name="Lawrence Berkeley National Laboratory"/>
            <person name="Harder C.B."/>
            <person name="Miyauchi S."/>
            <person name="Viragh M."/>
            <person name="Kuo A."/>
            <person name="Thoen E."/>
            <person name="Andreopoulos B."/>
            <person name="Lu D."/>
            <person name="Skrede I."/>
            <person name="Drula E."/>
            <person name="Henrissat B."/>
            <person name="Morin E."/>
            <person name="Kohler A."/>
            <person name="Barry K."/>
            <person name="LaButti K."/>
            <person name="Morin E."/>
            <person name="Salamov A."/>
            <person name="Lipzen A."/>
            <person name="Mereny Z."/>
            <person name="Hegedus B."/>
            <person name="Baldrian P."/>
            <person name="Stursova M."/>
            <person name="Weitz H."/>
            <person name="Taylor A."/>
            <person name="Grigoriev I.V."/>
            <person name="Nagy L.G."/>
            <person name="Martin F."/>
            <person name="Kauserud H."/>
        </authorList>
    </citation>
    <scope>NUCLEOTIDE SEQUENCE</scope>
    <source>
        <strain evidence="1">CBHHK067</strain>
    </source>
</reference>
<proteinExistence type="predicted"/>
<dbReference type="EMBL" id="JARKIE010000233">
    <property type="protein sequence ID" value="KAJ7663495.1"/>
    <property type="molecule type" value="Genomic_DNA"/>
</dbReference>
<accession>A0AAD7CTT6</accession>
<organism evidence="1 2">
    <name type="scientific">Mycena rosella</name>
    <name type="common">Pink bonnet</name>
    <name type="synonym">Agaricus rosellus</name>
    <dbReference type="NCBI Taxonomy" id="1033263"/>
    <lineage>
        <taxon>Eukaryota</taxon>
        <taxon>Fungi</taxon>
        <taxon>Dikarya</taxon>
        <taxon>Basidiomycota</taxon>
        <taxon>Agaricomycotina</taxon>
        <taxon>Agaricomycetes</taxon>
        <taxon>Agaricomycetidae</taxon>
        <taxon>Agaricales</taxon>
        <taxon>Marasmiineae</taxon>
        <taxon>Mycenaceae</taxon>
        <taxon>Mycena</taxon>
    </lineage>
</organism>
<name>A0AAD7CTT6_MYCRO</name>
<keyword evidence="2" id="KW-1185">Reference proteome</keyword>
<evidence type="ECO:0000313" key="2">
    <source>
        <dbReference type="Proteomes" id="UP001221757"/>
    </source>
</evidence>
<dbReference type="Proteomes" id="UP001221757">
    <property type="component" value="Unassembled WGS sequence"/>
</dbReference>
<sequence length="191" mass="21211">MFNVGVNVGGSVTKVTPIWRHFRFGRRQLASRAHRKFSFAKLKSSNLPQNMARDEHNLTADDAPFDPAAYIQKGKKFPTKDIPNAVVSALAQVLKLPAAQTSLITDPNLLVAMFLELPLPKKSSAIIFIASTRLLKPLGPAPALQDPHSSQRPLLGIPQSPIQCKYLTFITTSTIRWCRHHRTSLNMQYGS</sequence>
<protein>
    <submittedName>
        <fullName evidence="1">Uncharacterized protein</fullName>
    </submittedName>
</protein>
<gene>
    <name evidence="1" type="ORF">B0H17DRAFT_1144064</name>
</gene>